<evidence type="ECO:0000313" key="4">
    <source>
        <dbReference type="Proteomes" id="UP001292913"/>
    </source>
</evidence>
<evidence type="ECO:0000256" key="1">
    <source>
        <dbReference type="SAM" id="Phobius"/>
    </source>
</evidence>
<comment type="caution">
    <text evidence="3">The sequence shown here is derived from an EMBL/GenBank/DDBJ whole genome shotgun (WGS) entry which is preliminary data.</text>
</comment>
<keyword evidence="1" id="KW-0472">Membrane</keyword>
<evidence type="ECO:0000259" key="2">
    <source>
        <dbReference type="Pfam" id="PF01757"/>
    </source>
</evidence>
<dbReference type="RefSeq" id="WP_322020758.1">
    <property type="nucleotide sequence ID" value="NZ_JARZAL010000001.1"/>
</dbReference>
<protein>
    <submittedName>
        <fullName evidence="3">Acyltransferase family protein</fullName>
    </submittedName>
</protein>
<feature type="transmembrane region" description="Helical" evidence="1">
    <location>
        <begin position="162"/>
        <end position="178"/>
    </location>
</feature>
<feature type="transmembrane region" description="Helical" evidence="1">
    <location>
        <begin position="257"/>
        <end position="279"/>
    </location>
</feature>
<name>A0ABU5HK30_9BACE</name>
<keyword evidence="3" id="KW-0012">Acyltransferase</keyword>
<dbReference type="EMBL" id="JARZAK010000001">
    <property type="protein sequence ID" value="MDY7256294.1"/>
    <property type="molecule type" value="Genomic_DNA"/>
</dbReference>
<accession>A0ABU5HK30</accession>
<dbReference type="InterPro" id="IPR002656">
    <property type="entry name" value="Acyl_transf_3_dom"/>
</dbReference>
<dbReference type="Proteomes" id="UP001292913">
    <property type="component" value="Unassembled WGS sequence"/>
</dbReference>
<organism evidence="3 4">
    <name type="scientific">Bacteroides vicugnae</name>
    <dbReference type="NCBI Taxonomy" id="3037989"/>
    <lineage>
        <taxon>Bacteria</taxon>
        <taxon>Pseudomonadati</taxon>
        <taxon>Bacteroidota</taxon>
        <taxon>Bacteroidia</taxon>
        <taxon>Bacteroidales</taxon>
        <taxon>Bacteroidaceae</taxon>
        <taxon>Bacteroides</taxon>
    </lineage>
</organism>
<reference evidence="3 4" key="1">
    <citation type="submission" date="2023-04" db="EMBL/GenBank/DDBJ databases">
        <title>Bacteroides pacosi sp. nov., isolated from the fecal material of an alpaca.</title>
        <authorList>
            <person name="Miller S."/>
            <person name="Hendry M."/>
            <person name="King J."/>
            <person name="Sankaranarayanan K."/>
            <person name="Lawson P.A."/>
        </authorList>
    </citation>
    <scope>NUCLEOTIDE SEQUENCE [LARGE SCALE GENOMIC DNA]</scope>
    <source>
        <strain evidence="3 4">A2-P53</strain>
    </source>
</reference>
<feature type="transmembrane region" description="Helical" evidence="1">
    <location>
        <begin position="12"/>
        <end position="31"/>
    </location>
</feature>
<feature type="transmembrane region" description="Helical" evidence="1">
    <location>
        <begin position="43"/>
        <end position="60"/>
    </location>
</feature>
<keyword evidence="4" id="KW-1185">Reference proteome</keyword>
<feature type="transmembrane region" description="Helical" evidence="1">
    <location>
        <begin position="110"/>
        <end position="127"/>
    </location>
</feature>
<feature type="transmembrane region" description="Helical" evidence="1">
    <location>
        <begin position="190"/>
        <end position="208"/>
    </location>
</feature>
<feature type="transmembrane region" description="Helical" evidence="1">
    <location>
        <begin position="228"/>
        <end position="245"/>
    </location>
</feature>
<dbReference type="InterPro" id="IPR052734">
    <property type="entry name" value="Nod_factor_acetyltransferase"/>
</dbReference>
<dbReference type="Pfam" id="PF01757">
    <property type="entry name" value="Acyl_transf_3"/>
    <property type="match status" value="1"/>
</dbReference>
<dbReference type="PANTHER" id="PTHR37312">
    <property type="entry name" value="MEMBRANE-BOUND ACYLTRANSFERASE YKRP-RELATED"/>
    <property type="match status" value="1"/>
</dbReference>
<sequence>MMQAKRLPYLDSIKGVLIILVIIGHAIQFCIPDYEQNFCFRFIYSFHMPLFFFVSGYLANRGYYNSSVIGKRACQLLIPFIVWAFFAPLLQTGSIDIDKGLQVLIYPDKGLWFLYNLFVYSAIFNIAEFLEEKYRIRHIVTVGAVVIILYVLMFLFHTKFNCSQLCYHIIFYGIGYYYKWLQCTCVKYNSHILNCLLGGVFALTVPFWTTNGEPLFYQYVNWGGAFSYLYRYGVQVVGMLFFYNLGERYLNRSLPILQKMGISTLGIYAVQFTILRYLVEFIPIELVSSKIIVVSIIAIPSSYFAVVLIRKVKYVRLLLIGEK</sequence>
<feature type="transmembrane region" description="Helical" evidence="1">
    <location>
        <begin position="291"/>
        <end position="309"/>
    </location>
</feature>
<dbReference type="PANTHER" id="PTHR37312:SF1">
    <property type="entry name" value="MEMBRANE-BOUND ACYLTRANSFERASE YKRP-RELATED"/>
    <property type="match status" value="1"/>
</dbReference>
<keyword evidence="1" id="KW-1133">Transmembrane helix</keyword>
<keyword evidence="3" id="KW-0808">Transferase</keyword>
<gene>
    <name evidence="3" type="ORF">QHG74_00950</name>
</gene>
<keyword evidence="1" id="KW-0812">Transmembrane</keyword>
<feature type="domain" description="Acyltransferase 3" evidence="2">
    <location>
        <begin position="8"/>
        <end position="304"/>
    </location>
</feature>
<feature type="transmembrane region" description="Helical" evidence="1">
    <location>
        <begin position="72"/>
        <end position="90"/>
    </location>
</feature>
<proteinExistence type="predicted"/>
<evidence type="ECO:0000313" key="3">
    <source>
        <dbReference type="EMBL" id="MDY7256294.1"/>
    </source>
</evidence>
<dbReference type="GO" id="GO:0016746">
    <property type="term" value="F:acyltransferase activity"/>
    <property type="evidence" value="ECO:0007669"/>
    <property type="project" value="UniProtKB-KW"/>
</dbReference>
<feature type="transmembrane region" description="Helical" evidence="1">
    <location>
        <begin position="139"/>
        <end position="156"/>
    </location>
</feature>